<dbReference type="AlphaFoldDB" id="A0AAV4WBF6"/>
<protein>
    <submittedName>
        <fullName evidence="1">Uncharacterized protein</fullName>
    </submittedName>
</protein>
<dbReference type="Proteomes" id="UP001054837">
    <property type="component" value="Unassembled WGS sequence"/>
</dbReference>
<keyword evidence="2" id="KW-1185">Reference proteome</keyword>
<comment type="caution">
    <text evidence="1">The sequence shown here is derived from an EMBL/GenBank/DDBJ whole genome shotgun (WGS) entry which is preliminary data.</text>
</comment>
<organism evidence="1 2">
    <name type="scientific">Caerostris darwini</name>
    <dbReference type="NCBI Taxonomy" id="1538125"/>
    <lineage>
        <taxon>Eukaryota</taxon>
        <taxon>Metazoa</taxon>
        <taxon>Ecdysozoa</taxon>
        <taxon>Arthropoda</taxon>
        <taxon>Chelicerata</taxon>
        <taxon>Arachnida</taxon>
        <taxon>Araneae</taxon>
        <taxon>Araneomorphae</taxon>
        <taxon>Entelegynae</taxon>
        <taxon>Araneoidea</taxon>
        <taxon>Araneidae</taxon>
        <taxon>Caerostris</taxon>
    </lineage>
</organism>
<name>A0AAV4WBF6_9ARAC</name>
<gene>
    <name evidence="1" type="ORF">CDAR_517251</name>
</gene>
<evidence type="ECO:0000313" key="2">
    <source>
        <dbReference type="Proteomes" id="UP001054837"/>
    </source>
</evidence>
<feature type="non-terminal residue" evidence="1">
    <location>
        <position position="42"/>
    </location>
</feature>
<dbReference type="EMBL" id="BPLQ01014360">
    <property type="protein sequence ID" value="GIY79214.1"/>
    <property type="molecule type" value="Genomic_DNA"/>
</dbReference>
<accession>A0AAV4WBF6</accession>
<proteinExistence type="predicted"/>
<evidence type="ECO:0000313" key="1">
    <source>
        <dbReference type="EMBL" id="GIY79214.1"/>
    </source>
</evidence>
<reference evidence="1 2" key="1">
    <citation type="submission" date="2021-06" db="EMBL/GenBank/DDBJ databases">
        <title>Caerostris darwini draft genome.</title>
        <authorList>
            <person name="Kono N."/>
            <person name="Arakawa K."/>
        </authorList>
    </citation>
    <scope>NUCLEOTIDE SEQUENCE [LARGE SCALE GENOMIC DNA]</scope>
</reference>
<sequence>MYFPTKLGCQTYRNSTLEHEPHPENSSQDEFFTLYRNDIPDT</sequence>